<reference evidence="2" key="1">
    <citation type="submission" date="2011-11" db="EMBL/GenBank/DDBJ databases">
        <title>Complete sequence of Paenibacillus terrae HPL-003.</title>
        <authorList>
            <person name="Shin S.H."/>
            <person name="Kim S."/>
            <person name="Kim J.Y."/>
        </authorList>
    </citation>
    <scope>NUCLEOTIDE SEQUENCE [LARGE SCALE GENOMIC DNA]</scope>
    <source>
        <strain evidence="2">HPL-003</strain>
    </source>
</reference>
<organism evidence="1 2">
    <name type="scientific">Paenibacillus terrae (strain HPL-003)</name>
    <dbReference type="NCBI Taxonomy" id="985665"/>
    <lineage>
        <taxon>Bacteria</taxon>
        <taxon>Bacillati</taxon>
        <taxon>Bacillota</taxon>
        <taxon>Bacilli</taxon>
        <taxon>Bacillales</taxon>
        <taxon>Paenibacillaceae</taxon>
        <taxon>Paenibacillus</taxon>
    </lineage>
</organism>
<reference key="2">
    <citation type="submission" date="2011-11" db="EMBL/GenBank/DDBJ databases">
        <authorList>
            <person name="Shin S.H."/>
            <person name="Kim S."/>
            <person name="Kim J.Y."/>
        </authorList>
    </citation>
    <scope>NUCLEOTIDE SEQUENCE</scope>
    <source>
        <strain>HPL-003</strain>
    </source>
</reference>
<gene>
    <name evidence="1" type="ordered locus">HPL003_20595</name>
</gene>
<evidence type="ECO:0000313" key="2">
    <source>
        <dbReference type="Proteomes" id="UP000005876"/>
    </source>
</evidence>
<dbReference type="Proteomes" id="UP000005876">
    <property type="component" value="Chromosome"/>
</dbReference>
<proteinExistence type="predicted"/>
<name>G7VU37_PAETH</name>
<dbReference type="AlphaFoldDB" id="G7VU37"/>
<evidence type="ECO:0000313" key="1">
    <source>
        <dbReference type="EMBL" id="AET60853.1"/>
    </source>
</evidence>
<reference evidence="1 2" key="3">
    <citation type="journal article" date="2012" name="J. Bacteriol.">
        <title>Genome Sequence of Paenibacillus terrae HPL-003, a Xylanase-Producing Bacterium Isolated from Soil Found in Forest Residue.</title>
        <authorList>
            <person name="Shin S.H."/>
            <person name="Kim S."/>
            <person name="Kim J.Y."/>
            <person name="Song H.Y."/>
            <person name="Cho S.J."/>
            <person name="Kim D.R."/>
            <person name="Lee K.I."/>
            <person name="Lim H.K."/>
            <person name="Park N.J."/>
            <person name="Hwang I.T."/>
            <person name="Yang K.S."/>
        </authorList>
    </citation>
    <scope>NUCLEOTIDE SEQUENCE [LARGE SCALE GENOMIC DNA]</scope>
    <source>
        <strain evidence="1 2">HPL-003</strain>
    </source>
</reference>
<protein>
    <submittedName>
        <fullName evidence="1">Uncharacterized protein</fullName>
    </submittedName>
</protein>
<sequence length="40" mass="4858">MDDVKKNFAVSLRFPFIIQHAILKEVERQTYFQLKFISKK</sequence>
<dbReference type="HOGENOM" id="CLU_3293552_0_0_9"/>
<accession>G7VU37</accession>
<dbReference type="KEGG" id="pta:HPL003_20595"/>
<dbReference type="EMBL" id="CP003107">
    <property type="protein sequence ID" value="AET60853.1"/>
    <property type="molecule type" value="Genomic_DNA"/>
</dbReference>